<sequence>MQWQFTAYQVLNGEVSYGIQEYKKDLSAEIKGTLTGFDMDDNTMDFYCDFVYLLFCWRATNQPIHTYKELMQEKLPDDSPVKESMTDDTFLHNLESDNMEFIDMLRVIITNITLKHIQSGLSINDASMAVQSEIGFFRQF</sequence>
<gene>
    <name evidence="1" type="ORF">MBAV_003608</name>
</gene>
<protein>
    <submittedName>
        <fullName evidence="1">Uncharacterized protein</fullName>
    </submittedName>
</protein>
<reference evidence="1 2" key="1">
    <citation type="submission" date="2015-02" db="EMBL/GenBank/DDBJ databases">
        <title>Single-cell genomics of uncultivated deep-branching MTB reveals a conserved set of magnetosome genes.</title>
        <authorList>
            <person name="Kolinko S."/>
            <person name="Richter M."/>
            <person name="Glockner F.O."/>
            <person name="Brachmann A."/>
            <person name="Schuler D."/>
        </authorList>
    </citation>
    <scope>NUCLEOTIDE SEQUENCE [LARGE SCALE GENOMIC DNA]</scope>
    <source>
        <strain evidence="1">TM-1</strain>
    </source>
</reference>
<dbReference type="AlphaFoldDB" id="A0A0F3GU09"/>
<organism evidence="1 2">
    <name type="scientific">Candidatus Magnetobacterium bavaricum</name>
    <dbReference type="NCBI Taxonomy" id="29290"/>
    <lineage>
        <taxon>Bacteria</taxon>
        <taxon>Pseudomonadati</taxon>
        <taxon>Nitrospirota</taxon>
        <taxon>Thermodesulfovibrionia</taxon>
        <taxon>Thermodesulfovibrionales</taxon>
        <taxon>Candidatus Magnetobacteriaceae</taxon>
        <taxon>Candidatus Magnetobacterium</taxon>
    </lineage>
</organism>
<proteinExistence type="predicted"/>
<evidence type="ECO:0000313" key="2">
    <source>
        <dbReference type="Proteomes" id="UP000033423"/>
    </source>
</evidence>
<comment type="caution">
    <text evidence="1">The sequence shown here is derived from an EMBL/GenBank/DDBJ whole genome shotgun (WGS) entry which is preliminary data.</text>
</comment>
<dbReference type="EMBL" id="LACI01001571">
    <property type="protein sequence ID" value="KJU84208.1"/>
    <property type="molecule type" value="Genomic_DNA"/>
</dbReference>
<evidence type="ECO:0000313" key="1">
    <source>
        <dbReference type="EMBL" id="KJU84208.1"/>
    </source>
</evidence>
<name>A0A0F3GU09_9BACT</name>
<keyword evidence="2" id="KW-1185">Reference proteome</keyword>
<dbReference type="Proteomes" id="UP000033423">
    <property type="component" value="Unassembled WGS sequence"/>
</dbReference>
<accession>A0A0F3GU09</accession>